<dbReference type="Gene3D" id="2.60.210.10">
    <property type="entry name" value="Apoptosis, Tumor Necrosis Factor Receptor Associated Protein 2, Chain A"/>
    <property type="match status" value="1"/>
</dbReference>
<reference evidence="2 3" key="1">
    <citation type="journal article" date="2019" name="Proc. Natl. Acad. Sci. U.S.A.">
        <title>Regulatory changes in pterin and carotenoid genes underlie balanced color polymorphisms in the wall lizard.</title>
        <authorList>
            <person name="Andrade P."/>
            <person name="Pinho C."/>
            <person name="Perez I de Lanuza G."/>
            <person name="Afonso S."/>
            <person name="Brejcha J."/>
            <person name="Rubin C.J."/>
            <person name="Wallerman O."/>
            <person name="Pereira P."/>
            <person name="Sabatino S.J."/>
            <person name="Bellati A."/>
            <person name="Pellitteri-Rosa D."/>
            <person name="Bosakova Z."/>
            <person name="Bunikis I."/>
            <person name="Carretero M.A."/>
            <person name="Feiner N."/>
            <person name="Marsik P."/>
            <person name="Pauperio F."/>
            <person name="Salvi D."/>
            <person name="Soler L."/>
            <person name="While G.M."/>
            <person name="Uller T."/>
            <person name="Font E."/>
            <person name="Andersson L."/>
            <person name="Carneiro M."/>
        </authorList>
    </citation>
    <scope>NUCLEOTIDE SEQUENCE</scope>
</reference>
<dbReference type="Pfam" id="PF21355">
    <property type="entry name" value="TRAF-mep_MATH"/>
    <property type="match status" value="1"/>
</dbReference>
<dbReference type="SUPFAM" id="SSF49599">
    <property type="entry name" value="TRAF domain-like"/>
    <property type="match status" value="1"/>
</dbReference>
<evidence type="ECO:0000313" key="2">
    <source>
        <dbReference type="Ensembl" id="ENSPMRP00000003274.1"/>
    </source>
</evidence>
<dbReference type="GeneTree" id="ENSGT00940000156621"/>
<accession>A0A670HU63</accession>
<dbReference type="Proteomes" id="UP000472272">
    <property type="component" value="Chromosome 2"/>
</dbReference>
<proteinExistence type="predicted"/>
<dbReference type="PANTHER" id="PTHR10131:SF96">
    <property type="entry name" value="TNF RECEPTOR-ASSOCIATED FACTOR 1"/>
    <property type="match status" value="1"/>
</dbReference>
<dbReference type="InterPro" id="IPR008974">
    <property type="entry name" value="TRAF-like"/>
</dbReference>
<keyword evidence="3" id="KW-1185">Reference proteome</keyword>
<dbReference type="InterPro" id="IPR049342">
    <property type="entry name" value="TRAF1-6_MATH_dom"/>
</dbReference>
<name>A0A670HU63_PODMU</name>
<dbReference type="Ensembl" id="ENSPMRT00000003510.1">
    <property type="protein sequence ID" value="ENSPMRP00000003274.1"/>
    <property type="gene ID" value="ENSPMRG00000002309.1"/>
</dbReference>
<protein>
    <submittedName>
        <fullName evidence="2">TNF receptor-associated factor 1-like</fullName>
    </submittedName>
</protein>
<sequence>MSCEMSSPECLKEKGIELLTHFDKVSLRYQQAHDEQVGGTMASQHSHLFGALQQLSGLDKLWERLKSDLPCKQKLGELETRQKTLENIVSVLSRELGRREEAPANALGEAMARILYLEEKVQQQDSLLTLKDVMISNLASRLQVLEQTTYDGCFFWKVPEMGLRLQEVQTGNRPALYSPTFYTSRYGYKLCLKLFLNGDGAGAGSHLSLFLVLMRGEHDFHLKWPFRHKVRGLLCLGYKGKVKGPLTIRSSRDRLWGCGLALLAEGAGVQLLGHVASMTKPLLANQSSARKHRLPSRLFIYFHFEVLSNC</sequence>
<evidence type="ECO:0000259" key="1">
    <source>
        <dbReference type="Pfam" id="PF21355"/>
    </source>
</evidence>
<dbReference type="PANTHER" id="PTHR10131">
    <property type="entry name" value="TNF RECEPTOR ASSOCIATED FACTOR"/>
    <property type="match status" value="1"/>
</dbReference>
<reference evidence="2" key="3">
    <citation type="submission" date="2025-09" db="UniProtKB">
        <authorList>
            <consortium name="Ensembl"/>
        </authorList>
    </citation>
    <scope>IDENTIFICATION</scope>
</reference>
<feature type="domain" description="TRAF1-6 MATH" evidence="1">
    <location>
        <begin position="175"/>
        <end position="231"/>
    </location>
</feature>
<organism evidence="2 3">
    <name type="scientific">Podarcis muralis</name>
    <name type="common">Wall lizard</name>
    <name type="synonym">Lacerta muralis</name>
    <dbReference type="NCBI Taxonomy" id="64176"/>
    <lineage>
        <taxon>Eukaryota</taxon>
        <taxon>Metazoa</taxon>
        <taxon>Chordata</taxon>
        <taxon>Craniata</taxon>
        <taxon>Vertebrata</taxon>
        <taxon>Euteleostomi</taxon>
        <taxon>Lepidosauria</taxon>
        <taxon>Squamata</taxon>
        <taxon>Bifurcata</taxon>
        <taxon>Unidentata</taxon>
        <taxon>Episquamata</taxon>
        <taxon>Laterata</taxon>
        <taxon>Lacertibaenia</taxon>
        <taxon>Lacertidae</taxon>
        <taxon>Podarcis</taxon>
    </lineage>
</organism>
<reference evidence="2" key="2">
    <citation type="submission" date="2025-08" db="UniProtKB">
        <authorList>
            <consortium name="Ensembl"/>
        </authorList>
    </citation>
    <scope>IDENTIFICATION</scope>
</reference>
<dbReference type="AlphaFoldDB" id="A0A670HU63"/>
<evidence type="ECO:0000313" key="3">
    <source>
        <dbReference type="Proteomes" id="UP000472272"/>
    </source>
</evidence>
<gene>
    <name evidence="2" type="primary">LOC114592029</name>
</gene>
<dbReference type="Gene3D" id="1.20.5.170">
    <property type="match status" value="1"/>
</dbReference>